<keyword evidence="1" id="KW-0812">Transmembrane</keyword>
<dbReference type="EMBL" id="CP021417">
    <property type="protein sequence ID" value="ARU45703.1"/>
    <property type="molecule type" value="Genomic_DNA"/>
</dbReference>
<evidence type="ECO:0000313" key="3">
    <source>
        <dbReference type="Proteomes" id="UP000195652"/>
    </source>
</evidence>
<reference evidence="2 3" key="1">
    <citation type="journal article" date="2014" name="BMC Vet. Res.">
        <title>First report of Corynebacterium pseudotuberculosis from caseous lymphadenitis lesions in Black Alentejano pig (Sus scrofa domesticus).</title>
        <authorList>
            <person name="Oliveira M."/>
            <person name="Barroco C."/>
            <person name="Mottola C."/>
            <person name="Santos R."/>
            <person name="Lemsaddek A."/>
            <person name="Tavares L."/>
            <person name="Semedo-Lemsaddek T."/>
        </authorList>
    </citation>
    <scope>NUCLEOTIDE SEQUENCE [LARGE SCALE GENOMIC DNA]</scope>
    <source>
        <strain evidence="2 3">PO100/5</strain>
    </source>
</reference>
<dbReference type="AlphaFoldDB" id="A0A7Y4P9L2"/>
<feature type="transmembrane region" description="Helical" evidence="1">
    <location>
        <begin position="124"/>
        <end position="147"/>
    </location>
</feature>
<dbReference type="RefSeq" id="WP_087453546.1">
    <property type="nucleotide sequence ID" value="NZ_CP021417.2"/>
</dbReference>
<name>A0A7Y4P9L2_9CORY</name>
<gene>
    <name evidence="2" type="ORF">CBE74_03405</name>
</gene>
<dbReference type="Pfam" id="PF13787">
    <property type="entry name" value="HXXEE"/>
    <property type="match status" value="1"/>
</dbReference>
<reference evidence="2 3" key="2">
    <citation type="journal article" date="2020" name="Antonie Van Leeuwenhoek">
        <title>Phylogenomic characterisation of a novel corynebacterial species pathogenic to animals.</title>
        <authorList>
            <person name="Moller J."/>
            <person name="Musella L."/>
            <person name="Melnikov V."/>
            <person name="Geissdorfer W."/>
            <person name="Burkovski A."/>
            <person name="Sangal V."/>
        </authorList>
    </citation>
    <scope>NUCLEOTIDE SEQUENCE [LARGE SCALE GENOMIC DNA]</scope>
    <source>
        <strain evidence="2 3">PO100/5</strain>
    </source>
</reference>
<feature type="transmembrane region" description="Helical" evidence="1">
    <location>
        <begin position="72"/>
        <end position="94"/>
    </location>
</feature>
<feature type="transmembrane region" description="Helical" evidence="1">
    <location>
        <begin position="6"/>
        <end position="27"/>
    </location>
</feature>
<keyword evidence="1" id="KW-0472">Membrane</keyword>
<keyword evidence="1" id="KW-1133">Transmembrane helix</keyword>
<keyword evidence="3" id="KW-1185">Reference proteome</keyword>
<sequence>MEWTVIAFLFLFIWHEIEEFFVLVPWLRRNSAQLPGIAGRRSMSLAQAVFIASEELIVLIVICLWAEDVWVLAAMIAYTIHLVIHCAQMVYTYIKRFPLRLWSAPLQLPIMAWLIIAHPSQGAISLPVASTITVAVMCMNLAFMHWFTNKVLSRSFLPMQSGIIATNLRNQPPET</sequence>
<feature type="transmembrane region" description="Helical" evidence="1">
    <location>
        <begin position="48"/>
        <end position="66"/>
    </location>
</feature>
<evidence type="ECO:0000313" key="2">
    <source>
        <dbReference type="EMBL" id="ARU45703.1"/>
    </source>
</evidence>
<dbReference type="OrthoDB" id="3266429at2"/>
<evidence type="ECO:0000256" key="1">
    <source>
        <dbReference type="SAM" id="Phobius"/>
    </source>
</evidence>
<organism evidence="2 3">
    <name type="scientific">Corynebacterium silvaticum</name>
    <dbReference type="NCBI Taxonomy" id="2320431"/>
    <lineage>
        <taxon>Bacteria</taxon>
        <taxon>Bacillati</taxon>
        <taxon>Actinomycetota</taxon>
        <taxon>Actinomycetes</taxon>
        <taxon>Mycobacteriales</taxon>
        <taxon>Corynebacteriaceae</taxon>
        <taxon>Corynebacterium</taxon>
    </lineage>
</organism>
<accession>A0A7Y4P9L2</accession>
<proteinExistence type="predicted"/>
<feature type="transmembrane region" description="Helical" evidence="1">
    <location>
        <begin position="101"/>
        <end position="118"/>
    </location>
</feature>
<dbReference type="KEGG" id="csil:CBE74_03405"/>
<dbReference type="Proteomes" id="UP000195652">
    <property type="component" value="Chromosome"/>
</dbReference>
<protein>
    <submittedName>
        <fullName evidence="2">HXXEE domain-containing protein</fullName>
    </submittedName>
</protein>
<dbReference type="InterPro" id="IPR025671">
    <property type="entry name" value="HXXEE"/>
</dbReference>
<reference evidence="2 3" key="4">
    <citation type="journal article" date="2020" name="PLoS ONE">
        <title>Taxonomic classification of strain PO100/5 shows a broader geographic distribution and genetic markers of the recently described Corynebacterium silvaticum.</title>
        <authorList>
            <person name="Viana M.V.C."/>
            <person name="Profeta R."/>
            <person name="da Silva A.L."/>
            <person name="Hurtado R."/>
            <person name="Cerqueira J.C."/>
            <person name="Ribeiro B.F.S."/>
            <person name="Almeida M.O."/>
            <person name="Morais-Rodrigues F."/>
            <person name="Soares S.C."/>
            <person name="Oliveira M."/>
            <person name="Tavares L."/>
            <person name="Figueiredo H."/>
            <person name="Wattam A.R."/>
            <person name="Barh D."/>
            <person name="Ghosh P."/>
            <person name="Silva A."/>
            <person name="Azevedo V."/>
        </authorList>
    </citation>
    <scope>NUCLEOTIDE SEQUENCE [LARGE SCALE GENOMIC DNA]</scope>
    <source>
        <strain evidence="2 3">PO100/5</strain>
    </source>
</reference>
<dbReference type="GeneID" id="75007324"/>
<reference evidence="2 3" key="3">
    <citation type="journal article" date="2020" name="Int. J. Syst. Evol. Microbiol.">
        <title>Corynebacterium silvaticum sp. nov., a unique group of NTTB corynebacteria in wild boar and roe deer.</title>
        <authorList>
            <person name="Dangel A."/>
            <person name="Berger A."/>
            <person name="Rau J."/>
            <person name="Eisenberg T."/>
            <person name="Kampfer P."/>
            <person name="Margos G."/>
            <person name="Contzen M."/>
            <person name="Busse H.J."/>
            <person name="Konrad R."/>
            <person name="Peters M."/>
            <person name="Sting R."/>
            <person name="Sing A."/>
        </authorList>
    </citation>
    <scope>NUCLEOTIDE SEQUENCE [LARGE SCALE GENOMIC DNA]</scope>
    <source>
        <strain evidence="2 3">PO100/5</strain>
    </source>
</reference>